<accession>A0A9P6XH56</accession>
<dbReference type="Pfam" id="PF01613">
    <property type="entry name" value="Flavin_Reduct"/>
    <property type="match status" value="1"/>
</dbReference>
<dbReference type="PANTHER" id="PTHR30466:SF1">
    <property type="entry name" value="FMN REDUCTASE (NADH) RUTF"/>
    <property type="match status" value="1"/>
</dbReference>
<dbReference type="GO" id="GO:0010181">
    <property type="term" value="F:FMN binding"/>
    <property type="evidence" value="ECO:0007669"/>
    <property type="project" value="InterPro"/>
</dbReference>
<evidence type="ECO:0000313" key="4">
    <source>
        <dbReference type="Proteomes" id="UP000716291"/>
    </source>
</evidence>
<keyword evidence="4" id="KW-1185">Reference proteome</keyword>
<evidence type="ECO:0000313" key="3">
    <source>
        <dbReference type="EMBL" id="KAG1313724.1"/>
    </source>
</evidence>
<organism evidence="3 4">
    <name type="scientific">Rhizopus oryzae</name>
    <name type="common">Mucormycosis agent</name>
    <name type="synonym">Rhizopus arrhizus var. delemar</name>
    <dbReference type="NCBI Taxonomy" id="64495"/>
    <lineage>
        <taxon>Eukaryota</taxon>
        <taxon>Fungi</taxon>
        <taxon>Fungi incertae sedis</taxon>
        <taxon>Mucoromycota</taxon>
        <taxon>Mucoromycotina</taxon>
        <taxon>Mucoromycetes</taxon>
        <taxon>Mucorales</taxon>
        <taxon>Mucorineae</taxon>
        <taxon>Rhizopodaceae</taxon>
        <taxon>Rhizopus</taxon>
    </lineage>
</organism>
<dbReference type="AlphaFoldDB" id="A0A9P6XH56"/>
<dbReference type="GO" id="GO:0042602">
    <property type="term" value="F:riboflavin reductase (NADPH) activity"/>
    <property type="evidence" value="ECO:0007669"/>
    <property type="project" value="TreeGrafter"/>
</dbReference>
<dbReference type="InterPro" id="IPR002563">
    <property type="entry name" value="Flavin_Rdtase-like_dom"/>
</dbReference>
<name>A0A9P6XH56_RHIOR</name>
<dbReference type="Proteomes" id="UP000716291">
    <property type="component" value="Unassembled WGS sequence"/>
</dbReference>
<evidence type="ECO:0000256" key="1">
    <source>
        <dbReference type="ARBA" id="ARBA00023002"/>
    </source>
</evidence>
<dbReference type="PANTHER" id="PTHR30466">
    <property type="entry name" value="FLAVIN REDUCTASE"/>
    <property type="match status" value="1"/>
</dbReference>
<feature type="domain" description="Flavin reductase like" evidence="2">
    <location>
        <begin position="70"/>
        <end position="226"/>
    </location>
</feature>
<dbReference type="Gene3D" id="2.30.110.10">
    <property type="entry name" value="Electron Transport, Fmn-binding Protein, Chain A"/>
    <property type="match status" value="1"/>
</dbReference>
<gene>
    <name evidence="3" type="ORF">G6F64_002018</name>
</gene>
<proteinExistence type="predicted"/>
<keyword evidence="1" id="KW-0560">Oxidoreductase</keyword>
<dbReference type="InterPro" id="IPR012349">
    <property type="entry name" value="Split_barrel_FMN-bd"/>
</dbReference>
<dbReference type="InterPro" id="IPR050268">
    <property type="entry name" value="NADH-dep_flavin_reductase"/>
</dbReference>
<reference evidence="3" key="1">
    <citation type="journal article" date="2020" name="Microb. Genom.">
        <title>Genetic diversity of clinical and environmental Mucorales isolates obtained from an investigation of mucormycosis cases among solid organ transplant recipients.</title>
        <authorList>
            <person name="Nguyen M.H."/>
            <person name="Kaul D."/>
            <person name="Muto C."/>
            <person name="Cheng S.J."/>
            <person name="Richter R.A."/>
            <person name="Bruno V.M."/>
            <person name="Liu G."/>
            <person name="Beyhan S."/>
            <person name="Sundermann A.J."/>
            <person name="Mounaud S."/>
            <person name="Pasculle A.W."/>
            <person name="Nierman W.C."/>
            <person name="Driscoll E."/>
            <person name="Cumbie R."/>
            <person name="Clancy C.J."/>
            <person name="Dupont C.L."/>
        </authorList>
    </citation>
    <scope>NUCLEOTIDE SEQUENCE</scope>
    <source>
        <strain evidence="3">GL11</strain>
    </source>
</reference>
<comment type="caution">
    <text evidence="3">The sequence shown here is derived from an EMBL/GenBank/DDBJ whole genome shotgun (WGS) entry which is preliminary data.</text>
</comment>
<sequence>MVMPFSELQNDPRKPVYHELTFFQQFFMFFRLLARSATTTATFRSRLSLIDLPVKQRISTKVIDDVRGIMRKVPQPVVVVTTSKPEDPNYRRGITVASFTSVCLNPEPLVSFCVRVPSRASQLLHSSGSMVVNMLSHEQVQQSTAFSSPDADQFKDVPFFDDPITGLPVLMGTVGAMHCEVFKVVQLGDHEMWIIKVLKVEEGVGGEHGLREESKPLLYYDRGYRSVGDQVFMKAFTENDGTLNTTKWTHRAHLRMAWNYIRELGPDAAGPVIKQTIQSHFKKDTRKSQAYNETITSFYIALVSAAVRSFKDYENDFFALVERYPELLDPKTIETYYSPERLHTKKAKHEFVEPDLRPLPKKL</sequence>
<dbReference type="EMBL" id="JAANQT010000168">
    <property type="protein sequence ID" value="KAG1313724.1"/>
    <property type="molecule type" value="Genomic_DNA"/>
</dbReference>
<dbReference type="SUPFAM" id="SSF50475">
    <property type="entry name" value="FMN-binding split barrel"/>
    <property type="match status" value="1"/>
</dbReference>
<evidence type="ECO:0000259" key="2">
    <source>
        <dbReference type="SMART" id="SM00903"/>
    </source>
</evidence>
<dbReference type="SMART" id="SM00903">
    <property type="entry name" value="Flavin_Reduct"/>
    <property type="match status" value="1"/>
</dbReference>
<protein>
    <recommendedName>
        <fullName evidence="2">Flavin reductase like domain-containing protein</fullName>
    </recommendedName>
</protein>
<dbReference type="OrthoDB" id="2015405at2759"/>